<dbReference type="SUPFAM" id="SSF57667">
    <property type="entry name" value="beta-beta-alpha zinc fingers"/>
    <property type="match status" value="1"/>
</dbReference>
<keyword evidence="8" id="KW-0238">DNA-binding</keyword>
<dbReference type="EMBL" id="LT551165">
    <property type="protein sequence ID" value="SAL96715.1"/>
    <property type="molecule type" value="Genomic_DNA"/>
</dbReference>
<feature type="compositionally biased region" description="Low complexity" evidence="13">
    <location>
        <begin position="222"/>
        <end position="239"/>
    </location>
</feature>
<keyword evidence="5 12" id="KW-0863">Zinc-finger</keyword>
<dbReference type="STRING" id="4829.A0A163J250"/>
<dbReference type="GO" id="GO:0008270">
    <property type="term" value="F:zinc ion binding"/>
    <property type="evidence" value="ECO:0007669"/>
    <property type="project" value="UniProtKB-KW"/>
</dbReference>
<evidence type="ECO:0000256" key="2">
    <source>
        <dbReference type="ARBA" id="ARBA00022491"/>
    </source>
</evidence>
<evidence type="ECO:0000256" key="6">
    <source>
        <dbReference type="ARBA" id="ARBA00022833"/>
    </source>
</evidence>
<sequence>MEYQAANQLLSLLAGNNQPSLKVRPMDTKWTAPTSKANMPRPYKCPLCPKSFYRLEHQTRHIRTHTGEKPHQCHFTGCEKRFSRSDELTRHVRIHTSPTKRRPRQQSTLQKKKKQSSSSSPTSAPTVSTPPSPVMSTGEVSDVEYLFTPDNSPTLSPRHLISPMNKKLTPLECKWDFTIQPGAFTTTTTAPASTTYDDSLLALLDRPPQARTLPPISPFMPPSLTSSPSPSPSTSSLSPRHMLHT</sequence>
<dbReference type="SMART" id="SM00355">
    <property type="entry name" value="ZnF_C2H2"/>
    <property type="match status" value="2"/>
</dbReference>
<dbReference type="InterPro" id="IPR013087">
    <property type="entry name" value="Znf_C2H2_type"/>
</dbReference>
<feature type="compositionally biased region" description="Basic residues" evidence="13">
    <location>
        <begin position="91"/>
        <end position="115"/>
    </location>
</feature>
<dbReference type="InterPro" id="IPR036236">
    <property type="entry name" value="Znf_C2H2_sf"/>
</dbReference>
<dbReference type="Gene3D" id="3.30.160.60">
    <property type="entry name" value="Classic Zinc Finger"/>
    <property type="match status" value="2"/>
</dbReference>
<feature type="compositionally biased region" description="Low complexity" evidence="13">
    <location>
        <begin position="116"/>
        <end position="127"/>
    </location>
</feature>
<evidence type="ECO:0000256" key="3">
    <source>
        <dbReference type="ARBA" id="ARBA00022723"/>
    </source>
</evidence>
<dbReference type="PROSITE" id="PS00028">
    <property type="entry name" value="ZINC_FINGER_C2H2_1"/>
    <property type="match status" value="2"/>
</dbReference>
<keyword evidence="3" id="KW-0479">Metal-binding</keyword>
<comment type="similarity">
    <text evidence="11">Belongs to the creA/MIG C2H2-type zinc-finger protein family.</text>
</comment>
<evidence type="ECO:0000256" key="10">
    <source>
        <dbReference type="ARBA" id="ARBA00023242"/>
    </source>
</evidence>
<reference evidence="15" key="1">
    <citation type="submission" date="2016-04" db="EMBL/GenBank/DDBJ databases">
        <authorList>
            <person name="Evans L.H."/>
            <person name="Alamgir A."/>
            <person name="Owens N."/>
            <person name="Weber N.D."/>
            <person name="Virtaneva K."/>
            <person name="Barbian K."/>
            <person name="Babar A."/>
            <person name="Rosenke K."/>
        </authorList>
    </citation>
    <scope>NUCLEOTIDE SEQUENCE [LARGE SCALE GENOMIC DNA]</scope>
    <source>
        <strain evidence="15">CBS 101.48</strain>
    </source>
</reference>
<feature type="region of interest" description="Disordered" evidence="13">
    <location>
        <begin position="209"/>
        <end position="245"/>
    </location>
</feature>
<evidence type="ECO:0000256" key="8">
    <source>
        <dbReference type="ARBA" id="ARBA00023125"/>
    </source>
</evidence>
<dbReference type="PANTHER" id="PTHR47428">
    <property type="entry name" value="REGULATORY PROTEIN MIG1-RELATED"/>
    <property type="match status" value="1"/>
</dbReference>
<evidence type="ECO:0000256" key="11">
    <source>
        <dbReference type="ARBA" id="ARBA00038023"/>
    </source>
</evidence>
<keyword evidence="6" id="KW-0862">Zinc</keyword>
<keyword evidence="4" id="KW-0677">Repeat</keyword>
<evidence type="ECO:0000313" key="16">
    <source>
        <dbReference type="Proteomes" id="UP000078561"/>
    </source>
</evidence>
<dbReference type="Proteomes" id="UP000078561">
    <property type="component" value="Unassembled WGS sequence"/>
</dbReference>
<organism evidence="15">
    <name type="scientific">Absidia glauca</name>
    <name type="common">Pin mould</name>
    <dbReference type="NCBI Taxonomy" id="4829"/>
    <lineage>
        <taxon>Eukaryota</taxon>
        <taxon>Fungi</taxon>
        <taxon>Fungi incertae sedis</taxon>
        <taxon>Mucoromycota</taxon>
        <taxon>Mucoromycotina</taxon>
        <taxon>Mucoromycetes</taxon>
        <taxon>Mucorales</taxon>
        <taxon>Cunninghamellaceae</taxon>
        <taxon>Absidia</taxon>
    </lineage>
</organism>
<dbReference type="PROSITE" id="PS50157">
    <property type="entry name" value="ZINC_FINGER_C2H2_2"/>
    <property type="match status" value="2"/>
</dbReference>
<gene>
    <name evidence="15" type="primary">ABSGL_02131.1 scaffold 2596</name>
</gene>
<protein>
    <recommendedName>
        <fullName evidence="14">C2H2-type domain-containing protein</fullName>
    </recommendedName>
</protein>
<evidence type="ECO:0000259" key="14">
    <source>
        <dbReference type="PROSITE" id="PS50157"/>
    </source>
</evidence>
<dbReference type="InParanoid" id="A0A163J250"/>
<keyword evidence="16" id="KW-1185">Reference proteome</keyword>
<evidence type="ECO:0000256" key="1">
    <source>
        <dbReference type="ARBA" id="ARBA00004123"/>
    </source>
</evidence>
<proteinExistence type="inferred from homology"/>
<evidence type="ECO:0000256" key="4">
    <source>
        <dbReference type="ARBA" id="ARBA00022737"/>
    </source>
</evidence>
<evidence type="ECO:0000256" key="9">
    <source>
        <dbReference type="ARBA" id="ARBA00023163"/>
    </source>
</evidence>
<dbReference type="OrthoDB" id="654211at2759"/>
<dbReference type="PANTHER" id="PTHR47428:SF1">
    <property type="entry name" value="REGULATORY PROTEIN MIG1-RELATED"/>
    <property type="match status" value="1"/>
</dbReference>
<dbReference type="OMA" id="MEYQAAN"/>
<accession>A0A163J250</accession>
<feature type="region of interest" description="Disordered" evidence="13">
    <location>
        <begin position="86"/>
        <end position="137"/>
    </location>
</feature>
<dbReference type="Pfam" id="PF00096">
    <property type="entry name" value="zf-C2H2"/>
    <property type="match status" value="2"/>
</dbReference>
<keyword evidence="9" id="KW-0804">Transcription</keyword>
<evidence type="ECO:0000256" key="5">
    <source>
        <dbReference type="ARBA" id="ARBA00022771"/>
    </source>
</evidence>
<evidence type="ECO:0000313" key="15">
    <source>
        <dbReference type="EMBL" id="SAL96715.1"/>
    </source>
</evidence>
<dbReference type="InterPro" id="IPR051007">
    <property type="entry name" value="creA/MIG_C2H2-ZnF"/>
</dbReference>
<dbReference type="GO" id="GO:0005737">
    <property type="term" value="C:cytoplasm"/>
    <property type="evidence" value="ECO:0007669"/>
    <property type="project" value="TreeGrafter"/>
</dbReference>
<keyword evidence="7" id="KW-0805">Transcription regulation</keyword>
<keyword evidence="10" id="KW-0539">Nucleus</keyword>
<evidence type="ECO:0000256" key="12">
    <source>
        <dbReference type="PROSITE-ProRule" id="PRU00042"/>
    </source>
</evidence>
<evidence type="ECO:0000256" key="7">
    <source>
        <dbReference type="ARBA" id="ARBA00023015"/>
    </source>
</evidence>
<dbReference type="GO" id="GO:0005634">
    <property type="term" value="C:nucleus"/>
    <property type="evidence" value="ECO:0007669"/>
    <property type="project" value="UniProtKB-SubCell"/>
</dbReference>
<comment type="subcellular location">
    <subcellularLocation>
        <location evidence="1">Nucleus</location>
    </subcellularLocation>
</comment>
<name>A0A163J250_ABSGL</name>
<feature type="domain" description="C2H2-type" evidence="14">
    <location>
        <begin position="71"/>
        <end position="100"/>
    </location>
</feature>
<dbReference type="GO" id="GO:0000433">
    <property type="term" value="P:carbon catabolite repression of transcription from RNA polymerase II promoter by glucose"/>
    <property type="evidence" value="ECO:0007669"/>
    <property type="project" value="TreeGrafter"/>
</dbReference>
<dbReference type="FunFam" id="3.30.160.60:FF:000089">
    <property type="entry name" value="DNA-binding protein creA"/>
    <property type="match status" value="1"/>
</dbReference>
<evidence type="ECO:0000256" key="13">
    <source>
        <dbReference type="SAM" id="MobiDB-lite"/>
    </source>
</evidence>
<feature type="domain" description="C2H2-type" evidence="14">
    <location>
        <begin position="43"/>
        <end position="70"/>
    </location>
</feature>
<dbReference type="GO" id="GO:0000978">
    <property type="term" value="F:RNA polymerase II cis-regulatory region sequence-specific DNA binding"/>
    <property type="evidence" value="ECO:0007669"/>
    <property type="project" value="TreeGrafter"/>
</dbReference>
<dbReference type="FunFam" id="3.30.160.60:FF:000152">
    <property type="entry name" value="DNA-binding protein creA"/>
    <property type="match status" value="1"/>
</dbReference>
<keyword evidence="2" id="KW-0678">Repressor</keyword>
<dbReference type="AlphaFoldDB" id="A0A163J250"/>